<dbReference type="Proteomes" id="UP000078512">
    <property type="component" value="Unassembled WGS sequence"/>
</dbReference>
<feature type="compositionally biased region" description="Polar residues" evidence="4">
    <location>
        <begin position="23"/>
        <end position="32"/>
    </location>
</feature>
<dbReference type="Pfam" id="PF13302">
    <property type="entry name" value="Acetyltransf_3"/>
    <property type="match status" value="1"/>
</dbReference>
<protein>
    <submittedName>
        <fullName evidence="6">Acyl-CoA N-acyltransferase</fullName>
    </submittedName>
</protein>
<evidence type="ECO:0000259" key="5">
    <source>
        <dbReference type="Pfam" id="PF13302"/>
    </source>
</evidence>
<keyword evidence="2 6" id="KW-0012">Acyltransferase</keyword>
<dbReference type="Gene3D" id="3.40.630.30">
    <property type="match status" value="1"/>
</dbReference>
<reference evidence="6 7" key="1">
    <citation type="submission" date="2016-05" db="EMBL/GenBank/DDBJ databases">
        <title>Genome sequencing reveals origins of a unique bacterial endosymbiosis in the earliest lineages of terrestrial Fungi.</title>
        <authorList>
            <consortium name="DOE Joint Genome Institute"/>
            <person name="Uehling J."/>
            <person name="Gryganskyi A."/>
            <person name="Hameed K."/>
            <person name="Tschaplinski T."/>
            <person name="Misztal P."/>
            <person name="Wu S."/>
            <person name="Desiro A."/>
            <person name="Vande Pol N."/>
            <person name="Du Z.-Y."/>
            <person name="Zienkiewicz A."/>
            <person name="Zienkiewicz K."/>
            <person name="Morin E."/>
            <person name="Tisserant E."/>
            <person name="Splivallo R."/>
            <person name="Hainaut M."/>
            <person name="Henrissat B."/>
            <person name="Ohm R."/>
            <person name="Kuo A."/>
            <person name="Yan J."/>
            <person name="Lipzen A."/>
            <person name="Nolan M."/>
            <person name="Labutti K."/>
            <person name="Barry K."/>
            <person name="Goldstein A."/>
            <person name="Labbe J."/>
            <person name="Schadt C."/>
            <person name="Tuskan G."/>
            <person name="Grigoriev I."/>
            <person name="Martin F."/>
            <person name="Vilgalys R."/>
            <person name="Bonito G."/>
        </authorList>
    </citation>
    <scope>NUCLEOTIDE SEQUENCE [LARGE SCALE GENOMIC DNA]</scope>
    <source>
        <strain evidence="6 7">AG-77</strain>
    </source>
</reference>
<feature type="compositionally biased region" description="Low complexity" evidence="4">
    <location>
        <begin position="11"/>
        <end position="22"/>
    </location>
</feature>
<sequence>MPTVDCNEPLSTSTATTTTTTTMPTCSEQRSQDSSIRCTGPYEVSSSLWLSPVALSDTAEVYRILNIDNSIHNGLYSAKMCFPFSEEAARYFTARHLRNREEKGICHEWAIRTGVEGPMIGLFALGPFDHGDMGPCYRGKEPVAKAEPAHETDDGKDNEGILNCGGIGYWLSPEQAGKGVMTEVIKFALTRMAKQELGFDRVHGEAWTDNMGSRRVMERAGMRPAVGVPVFVPKFDAVKDIAHYIYDTE</sequence>
<evidence type="ECO:0000313" key="6">
    <source>
        <dbReference type="EMBL" id="OAQ28754.1"/>
    </source>
</evidence>
<evidence type="ECO:0000256" key="2">
    <source>
        <dbReference type="ARBA" id="ARBA00023315"/>
    </source>
</evidence>
<organism evidence="6 7">
    <name type="scientific">Linnemannia elongata AG-77</name>
    <dbReference type="NCBI Taxonomy" id="1314771"/>
    <lineage>
        <taxon>Eukaryota</taxon>
        <taxon>Fungi</taxon>
        <taxon>Fungi incertae sedis</taxon>
        <taxon>Mucoromycota</taxon>
        <taxon>Mortierellomycotina</taxon>
        <taxon>Mortierellomycetes</taxon>
        <taxon>Mortierellales</taxon>
        <taxon>Mortierellaceae</taxon>
        <taxon>Linnemannia</taxon>
    </lineage>
</organism>
<dbReference type="SUPFAM" id="SSF55729">
    <property type="entry name" value="Acyl-CoA N-acyltransferases (Nat)"/>
    <property type="match status" value="1"/>
</dbReference>
<keyword evidence="7" id="KW-1185">Reference proteome</keyword>
<comment type="similarity">
    <text evidence="3">Belongs to the acetyltransferase family. RimJ subfamily.</text>
</comment>
<dbReference type="OrthoDB" id="630895at2759"/>
<evidence type="ECO:0000256" key="3">
    <source>
        <dbReference type="ARBA" id="ARBA00038502"/>
    </source>
</evidence>
<feature type="region of interest" description="Disordered" evidence="4">
    <location>
        <begin position="1"/>
        <end position="32"/>
    </location>
</feature>
<gene>
    <name evidence="6" type="ORF">K457DRAFT_19929</name>
</gene>
<keyword evidence="1 6" id="KW-0808">Transferase</keyword>
<evidence type="ECO:0000256" key="4">
    <source>
        <dbReference type="SAM" id="MobiDB-lite"/>
    </source>
</evidence>
<accession>A0A197JWV0</accession>
<evidence type="ECO:0000313" key="7">
    <source>
        <dbReference type="Proteomes" id="UP000078512"/>
    </source>
</evidence>
<dbReference type="InterPro" id="IPR016181">
    <property type="entry name" value="Acyl_CoA_acyltransferase"/>
</dbReference>
<dbReference type="GO" id="GO:0016747">
    <property type="term" value="F:acyltransferase activity, transferring groups other than amino-acyl groups"/>
    <property type="evidence" value="ECO:0007669"/>
    <property type="project" value="InterPro"/>
</dbReference>
<dbReference type="AlphaFoldDB" id="A0A197JWV0"/>
<proteinExistence type="inferred from homology"/>
<dbReference type="PANTHER" id="PTHR43792:SF8">
    <property type="entry name" value="[RIBOSOMAL PROTEIN US5]-ALANINE N-ACETYLTRANSFERASE"/>
    <property type="match status" value="1"/>
</dbReference>
<dbReference type="PANTHER" id="PTHR43792">
    <property type="entry name" value="GNAT FAMILY, PUTATIVE (AFU_ORTHOLOGUE AFUA_3G00765)-RELATED-RELATED"/>
    <property type="match status" value="1"/>
</dbReference>
<name>A0A197JWV0_9FUNG</name>
<dbReference type="InterPro" id="IPR051531">
    <property type="entry name" value="N-acetyltransferase"/>
</dbReference>
<dbReference type="InterPro" id="IPR000182">
    <property type="entry name" value="GNAT_dom"/>
</dbReference>
<dbReference type="EMBL" id="KV442046">
    <property type="protein sequence ID" value="OAQ28754.1"/>
    <property type="molecule type" value="Genomic_DNA"/>
</dbReference>
<evidence type="ECO:0000256" key="1">
    <source>
        <dbReference type="ARBA" id="ARBA00022679"/>
    </source>
</evidence>
<feature type="domain" description="N-acetyltransferase" evidence="5">
    <location>
        <begin position="48"/>
        <end position="223"/>
    </location>
</feature>